<name>M3YGJ4_MUSPF</name>
<dbReference type="AlphaFoldDB" id="M3YGJ4"/>
<feature type="compositionally biased region" description="Low complexity" evidence="1">
    <location>
        <begin position="294"/>
        <end position="304"/>
    </location>
</feature>
<feature type="compositionally biased region" description="Low complexity" evidence="1">
    <location>
        <begin position="262"/>
        <end position="276"/>
    </location>
</feature>
<feature type="region of interest" description="Disordered" evidence="1">
    <location>
        <begin position="243"/>
        <end position="399"/>
    </location>
</feature>
<feature type="compositionally biased region" description="Basic and acidic residues" evidence="1">
    <location>
        <begin position="170"/>
        <end position="182"/>
    </location>
</feature>
<dbReference type="EMBL" id="AEYP01041113">
    <property type="status" value="NOT_ANNOTATED_CDS"/>
    <property type="molecule type" value="Genomic_DNA"/>
</dbReference>
<dbReference type="eggNOG" id="ENOG502TF7R">
    <property type="taxonomic scope" value="Eukaryota"/>
</dbReference>
<feature type="compositionally biased region" description="Low complexity" evidence="1">
    <location>
        <begin position="311"/>
        <end position="324"/>
    </location>
</feature>
<sequence>GPEKADGGGPGSPGRAGPSALPAAEKAGLGSFSRSIPRGLPPLRAPGPPPPQAGDKLEQGRASASRPRSLAAAGGAPEQGAVVPGERGRRAAPARRAVGAPADPAPGPGAERAVQQQVDERVGAAVDEGQAGGDAEAPAQRQQQAAGQRQRPQARQVEDGPQGAEGQPGAHERALDGEDDAQRVPPGPAQVRRPAQAARDEAVADQADAQGQRAGEQQQQQAQRLQGVGGLLPALAAPAAGEGLQLPVGQGGQAGQERRGPDAAAGGQRAAPGAQRPRVEQLHHRQVAVHAEPRQQQRACAARAGQREAAELAQALAEGPAAAARRGHGPQRQREHEAQVGGGQVQHEGVHEPPRAAPPDQQPHHEGVAQQAHHEGHQKPLKKLLMHFPSPSPHFDCRNDLETRSLLQTRI</sequence>
<feature type="compositionally biased region" description="Low complexity" evidence="1">
    <location>
        <begin position="60"/>
        <end position="76"/>
    </location>
</feature>
<dbReference type="InParanoid" id="M3YGJ4"/>
<feature type="compositionally biased region" description="Basic and acidic residues" evidence="1">
    <location>
        <begin position="362"/>
        <end position="378"/>
    </location>
</feature>
<proteinExistence type="predicted"/>
<feature type="region of interest" description="Disordered" evidence="1">
    <location>
        <begin position="1"/>
        <end position="225"/>
    </location>
</feature>
<accession>M3YGJ4</accession>
<feature type="compositionally biased region" description="Low complexity" evidence="1">
    <location>
        <begin position="204"/>
        <end position="225"/>
    </location>
</feature>
<evidence type="ECO:0000313" key="2">
    <source>
        <dbReference type="Ensembl" id="ENSMPUP00000010451.1"/>
    </source>
</evidence>
<feature type="compositionally biased region" description="Pro residues" evidence="1">
    <location>
        <begin position="39"/>
        <end position="52"/>
    </location>
</feature>
<feature type="compositionally biased region" description="Low complexity" evidence="1">
    <location>
        <begin position="137"/>
        <end position="155"/>
    </location>
</feature>
<dbReference type="HOGENOM" id="CLU_670058_0_0_1"/>
<evidence type="ECO:0000256" key="1">
    <source>
        <dbReference type="SAM" id="MobiDB-lite"/>
    </source>
</evidence>
<dbReference type="Ensembl" id="ENSMPUT00000010620.1">
    <property type="protein sequence ID" value="ENSMPUP00000010451.1"/>
    <property type="gene ID" value="ENSMPUG00000010529.1"/>
</dbReference>
<organism evidence="2">
    <name type="scientific">Mustela putorius furo</name>
    <name type="common">European domestic ferret</name>
    <name type="synonym">Mustela furo</name>
    <dbReference type="NCBI Taxonomy" id="9669"/>
    <lineage>
        <taxon>Eukaryota</taxon>
        <taxon>Metazoa</taxon>
        <taxon>Chordata</taxon>
        <taxon>Craniata</taxon>
        <taxon>Vertebrata</taxon>
        <taxon>Euteleostomi</taxon>
        <taxon>Mammalia</taxon>
        <taxon>Eutheria</taxon>
        <taxon>Laurasiatheria</taxon>
        <taxon>Carnivora</taxon>
        <taxon>Caniformia</taxon>
        <taxon>Musteloidea</taxon>
        <taxon>Mustelidae</taxon>
        <taxon>Mustelinae</taxon>
        <taxon>Mustela</taxon>
    </lineage>
</organism>
<reference evidence="2" key="1">
    <citation type="submission" date="2024-06" db="UniProtKB">
        <authorList>
            <consortium name="Ensembl"/>
        </authorList>
    </citation>
    <scope>IDENTIFICATION</scope>
</reference>
<feature type="compositionally biased region" description="Low complexity" evidence="1">
    <location>
        <begin position="94"/>
        <end position="113"/>
    </location>
</feature>
<protein>
    <submittedName>
        <fullName evidence="2">Uncharacterized protein</fullName>
    </submittedName>
</protein>
<feature type="compositionally biased region" description="Low complexity" evidence="1">
    <location>
        <begin position="15"/>
        <end position="24"/>
    </location>
</feature>
<dbReference type="OMA" id="QHEGVHE"/>